<dbReference type="Gene3D" id="1.20.200.10">
    <property type="entry name" value="Fumarase/aspartase (Central domain)"/>
    <property type="match status" value="1"/>
</dbReference>
<evidence type="ECO:0000256" key="8">
    <source>
        <dbReference type="SAM" id="MobiDB-lite"/>
    </source>
</evidence>
<keyword evidence="5 7" id="KW-0028">Amino-acid biosynthesis</keyword>
<organism evidence="11 12">
    <name type="scientific">Phenylobacterium montanum</name>
    <dbReference type="NCBI Taxonomy" id="2823693"/>
    <lineage>
        <taxon>Bacteria</taxon>
        <taxon>Pseudomonadati</taxon>
        <taxon>Pseudomonadota</taxon>
        <taxon>Alphaproteobacteria</taxon>
        <taxon>Caulobacterales</taxon>
        <taxon>Caulobacteraceae</taxon>
        <taxon>Phenylobacterium</taxon>
    </lineage>
</organism>
<dbReference type="PANTHER" id="PTHR43814">
    <property type="entry name" value="ARGININOSUCCINATE LYASE"/>
    <property type="match status" value="1"/>
</dbReference>
<evidence type="ECO:0000259" key="10">
    <source>
        <dbReference type="Pfam" id="PF14698"/>
    </source>
</evidence>
<keyword evidence="4 7" id="KW-0055">Arginine biosynthesis</keyword>
<dbReference type="Pfam" id="PF14698">
    <property type="entry name" value="ASL_C2"/>
    <property type="match status" value="1"/>
</dbReference>
<dbReference type="InterPro" id="IPR024083">
    <property type="entry name" value="Fumarase/histidase_N"/>
</dbReference>
<evidence type="ECO:0000256" key="5">
    <source>
        <dbReference type="ARBA" id="ARBA00022605"/>
    </source>
</evidence>
<dbReference type="NCBIfam" id="TIGR00838">
    <property type="entry name" value="argH"/>
    <property type="match status" value="1"/>
</dbReference>
<dbReference type="KEGG" id="caul:KCG34_17880"/>
<dbReference type="PANTHER" id="PTHR43814:SF1">
    <property type="entry name" value="ARGININOSUCCINATE LYASE"/>
    <property type="match status" value="1"/>
</dbReference>
<dbReference type="RefSeq" id="WP_211936979.1">
    <property type="nucleotide sequence ID" value="NZ_CP073078.1"/>
</dbReference>
<dbReference type="FunFam" id="1.20.200.10:FF:000015">
    <property type="entry name" value="argininosuccinate lyase isoform X2"/>
    <property type="match status" value="1"/>
</dbReference>
<evidence type="ECO:0000256" key="6">
    <source>
        <dbReference type="ARBA" id="ARBA00023239"/>
    </source>
</evidence>
<keyword evidence="12" id="KW-1185">Reference proteome</keyword>
<dbReference type="CDD" id="cd01359">
    <property type="entry name" value="Argininosuccinate_lyase"/>
    <property type="match status" value="1"/>
</dbReference>
<comment type="catalytic activity">
    <reaction evidence="1 7">
        <text>2-(N(omega)-L-arginino)succinate = fumarate + L-arginine</text>
        <dbReference type="Rhea" id="RHEA:24020"/>
        <dbReference type="ChEBI" id="CHEBI:29806"/>
        <dbReference type="ChEBI" id="CHEBI:32682"/>
        <dbReference type="ChEBI" id="CHEBI:57472"/>
        <dbReference type="EC" id="4.3.2.1"/>
    </reaction>
</comment>
<dbReference type="FunFam" id="1.10.40.30:FF:000001">
    <property type="entry name" value="Argininosuccinate lyase"/>
    <property type="match status" value="1"/>
</dbReference>
<dbReference type="Pfam" id="PF00206">
    <property type="entry name" value="Lyase_1"/>
    <property type="match status" value="1"/>
</dbReference>
<dbReference type="InterPro" id="IPR022761">
    <property type="entry name" value="Fumarate_lyase_N"/>
</dbReference>
<comment type="similarity">
    <text evidence="7">Belongs to the lyase 1 family. Argininosuccinate lyase subfamily.</text>
</comment>
<dbReference type="PRINTS" id="PR00145">
    <property type="entry name" value="ARGSUCLYASE"/>
</dbReference>
<dbReference type="FunFam" id="1.10.275.10:FF:000002">
    <property type="entry name" value="Argininosuccinate lyase"/>
    <property type="match status" value="1"/>
</dbReference>
<dbReference type="GO" id="GO:0005829">
    <property type="term" value="C:cytosol"/>
    <property type="evidence" value="ECO:0007669"/>
    <property type="project" value="TreeGrafter"/>
</dbReference>
<comment type="pathway">
    <text evidence="2 7">Amino-acid biosynthesis; L-arginine biosynthesis; L-arginine from L-ornithine and carbamoyl phosphate: step 3/3.</text>
</comment>
<feature type="region of interest" description="Disordered" evidence="8">
    <location>
        <begin position="1"/>
        <end position="24"/>
    </location>
</feature>
<dbReference type="PRINTS" id="PR00149">
    <property type="entry name" value="FUMRATELYASE"/>
</dbReference>
<evidence type="ECO:0000256" key="7">
    <source>
        <dbReference type="HAMAP-Rule" id="MF_00006"/>
    </source>
</evidence>
<dbReference type="AlphaFoldDB" id="A0A975ITJ3"/>
<evidence type="ECO:0000256" key="3">
    <source>
        <dbReference type="ARBA" id="ARBA00012338"/>
    </source>
</evidence>
<dbReference type="EMBL" id="CP073078">
    <property type="protein sequence ID" value="QUD86927.1"/>
    <property type="molecule type" value="Genomic_DNA"/>
</dbReference>
<comment type="subcellular location">
    <subcellularLocation>
        <location evidence="7">Cytoplasm</location>
    </subcellularLocation>
</comment>
<reference evidence="11" key="1">
    <citation type="submission" date="2021-04" db="EMBL/GenBank/DDBJ databases">
        <title>The complete genome sequence of Caulobacter sp. S6.</title>
        <authorList>
            <person name="Tang Y."/>
            <person name="Ouyang W."/>
            <person name="Liu Q."/>
            <person name="Huang B."/>
            <person name="Guo Z."/>
            <person name="Lei P."/>
        </authorList>
    </citation>
    <scope>NUCLEOTIDE SEQUENCE</scope>
    <source>
        <strain evidence="11">S6</strain>
    </source>
</reference>
<feature type="domain" description="Argininosuccinate lyase C-terminal" evidence="10">
    <location>
        <begin position="383"/>
        <end position="450"/>
    </location>
</feature>
<dbReference type="InterPro" id="IPR009049">
    <property type="entry name" value="Argininosuccinate_lyase"/>
</dbReference>
<evidence type="ECO:0000256" key="1">
    <source>
        <dbReference type="ARBA" id="ARBA00000985"/>
    </source>
</evidence>
<feature type="domain" description="Fumarate lyase N-terminal" evidence="9">
    <location>
        <begin position="26"/>
        <end position="320"/>
    </location>
</feature>
<dbReference type="EC" id="4.3.2.1" evidence="3 7"/>
<proteinExistence type="inferred from homology"/>
<evidence type="ECO:0000256" key="2">
    <source>
        <dbReference type="ARBA" id="ARBA00004941"/>
    </source>
</evidence>
<protein>
    <recommendedName>
        <fullName evidence="3 7">Argininosuccinate lyase</fullName>
        <shortName evidence="7">ASAL</shortName>
        <ecNumber evidence="3 7">4.3.2.1</ecNumber>
    </recommendedName>
    <alternativeName>
        <fullName evidence="7">Arginosuccinase</fullName>
    </alternativeName>
</protein>
<dbReference type="Gene3D" id="1.10.275.10">
    <property type="entry name" value="Fumarase/aspartase (N-terminal domain)"/>
    <property type="match status" value="1"/>
</dbReference>
<name>A0A975ITJ3_9CAUL</name>
<dbReference type="GO" id="GO:0042450">
    <property type="term" value="P:L-arginine biosynthetic process via ornithine"/>
    <property type="evidence" value="ECO:0007669"/>
    <property type="project" value="UniProtKB-UniRule"/>
</dbReference>
<dbReference type="InterPro" id="IPR020557">
    <property type="entry name" value="Fumarate_lyase_CS"/>
</dbReference>
<gene>
    <name evidence="7 11" type="primary">argH</name>
    <name evidence="11" type="ORF">KCG34_17880</name>
</gene>
<dbReference type="InterPro" id="IPR008948">
    <property type="entry name" value="L-Aspartase-like"/>
</dbReference>
<evidence type="ECO:0000313" key="12">
    <source>
        <dbReference type="Proteomes" id="UP000676409"/>
    </source>
</evidence>
<dbReference type="Proteomes" id="UP000676409">
    <property type="component" value="Chromosome"/>
</dbReference>
<sequence>MTKPPTDATADPARGPAPEGQSMWGGRFSVKPAELMQAINVSIGFDKRLAAQDLAGSKAHAAMLEAVGVISPADAAAIQGGLAAIEREMADGVFPFREEFEDIHMNVEARLRELIGPAAGRLHTARSRNDQVALDFRMWVREACERSAGQLQALQRALLAQAEAHADTLMPGFTHLQPAQPVTFGHHLMAYVEMFGRDASRFADARDRMNECPLGAAALAGSPFPIDRHRTASALGFDRPTANSMDSVAARDFALEALSAAAICATHLSRLAEEIVIWTTPQFGFVRLSDAFSTGSSIMPQKRNPDAAELVRAKVGRILGALTALSVVMKGLPMTYSKDMQEDKVPTFEAFDALELGLTAMTGMAADLTPNRERMAAAAGSGFSTATDLADWLVRRLNMPFRDAHHVTGAAVKRAEALGVDLSQLPLAELQALEPRVTADIFEVLTPAASAASRMSYGGTAPEQVRAQIKRWKDLLS</sequence>
<keyword evidence="6 7" id="KW-0456">Lyase</keyword>
<dbReference type="HAMAP" id="MF_00006">
    <property type="entry name" value="Arg_succ_lyase"/>
    <property type="match status" value="1"/>
</dbReference>
<evidence type="ECO:0000259" key="9">
    <source>
        <dbReference type="Pfam" id="PF00206"/>
    </source>
</evidence>
<evidence type="ECO:0000313" key="11">
    <source>
        <dbReference type="EMBL" id="QUD86927.1"/>
    </source>
</evidence>
<dbReference type="Gene3D" id="1.10.40.30">
    <property type="entry name" value="Fumarase/aspartase (C-terminal domain)"/>
    <property type="match status" value="1"/>
</dbReference>
<dbReference type="GO" id="GO:0004056">
    <property type="term" value="F:argininosuccinate lyase activity"/>
    <property type="evidence" value="ECO:0007669"/>
    <property type="project" value="UniProtKB-UniRule"/>
</dbReference>
<dbReference type="InterPro" id="IPR000362">
    <property type="entry name" value="Fumarate_lyase_fam"/>
</dbReference>
<evidence type="ECO:0000256" key="4">
    <source>
        <dbReference type="ARBA" id="ARBA00022571"/>
    </source>
</evidence>
<dbReference type="InterPro" id="IPR029419">
    <property type="entry name" value="Arg_succ_lyase_C"/>
</dbReference>
<dbReference type="PROSITE" id="PS00163">
    <property type="entry name" value="FUMARATE_LYASES"/>
    <property type="match status" value="1"/>
</dbReference>
<dbReference type="SUPFAM" id="SSF48557">
    <property type="entry name" value="L-aspartase-like"/>
    <property type="match status" value="1"/>
</dbReference>
<accession>A0A975ITJ3</accession>
<keyword evidence="7" id="KW-0963">Cytoplasm</keyword>